<name>X6LYY5_RETFI</name>
<feature type="compositionally biased region" description="Basic and acidic residues" evidence="2">
    <location>
        <begin position="485"/>
        <end position="499"/>
    </location>
</feature>
<dbReference type="OMA" id="NSWLENI"/>
<dbReference type="GO" id="GO:0007165">
    <property type="term" value="P:signal transduction"/>
    <property type="evidence" value="ECO:0007669"/>
    <property type="project" value="InterPro"/>
</dbReference>
<sequence length="535" mass="62706">MPWIESLSLLTNLEFIDISGNKIGLWNNGVLCNSWLENIRKNTHLRVVKFFGNQLSAEQMHHMLQMLATHPSIFEKIPKQEINKLIKKNKKFADPIQQALENVRKQFRNNRLKFEMDQDSVLKQICLTKKKKKKKNKQKTKKRRRILLLICISQQIFFACLFKSKWEGCKVRMEKELRRSVGCQFGVPIERLRGSVQYPDYESRIPQILVRLREHLKEKEGLKREGVFRLQPDGKQFPIVKQMLDSNVPTLDMDHDCTANAIKVWFRDLPVKVLNPMPLDKIEKPSKLEDMAQTIREFLPEPYRSVFEWLLDVAVEVCEFKELNRMDARNIAVVLCPNLYDTSHMASPQALAFSQSLLKFMELAVKWRIEYRKTHPFRPADDLPLSKPEPLSPVQDIHQLEAVIVEEDEEDEEDDEEQAYQDDDEEKAKEKDKEKEQQSHANANVHVNIDNSNSNNNAIEEKEPPVTIIIASSNNKPSQKFVPSKQDDDDHVDEEKQSFSLEKEHDFFFVLFLCVHMYGNAKKKKKKKKTKQNKK</sequence>
<accession>X6LYY5</accession>
<dbReference type="Proteomes" id="UP000023152">
    <property type="component" value="Unassembled WGS sequence"/>
</dbReference>
<feature type="region of interest" description="Disordered" evidence="2">
    <location>
        <begin position="406"/>
        <end position="499"/>
    </location>
</feature>
<dbReference type="InterPro" id="IPR008936">
    <property type="entry name" value="Rho_GTPase_activation_prot"/>
</dbReference>
<dbReference type="OrthoDB" id="185175at2759"/>
<keyword evidence="1" id="KW-0343">GTPase activation</keyword>
<feature type="compositionally biased region" description="Acidic residues" evidence="2">
    <location>
        <begin position="406"/>
        <end position="425"/>
    </location>
</feature>
<dbReference type="PANTHER" id="PTHR23177">
    <property type="entry name" value="MKIAA1688 PROTEIN"/>
    <property type="match status" value="1"/>
</dbReference>
<dbReference type="PROSITE" id="PS50238">
    <property type="entry name" value="RHOGAP"/>
    <property type="match status" value="1"/>
</dbReference>
<feature type="compositionally biased region" description="Basic and acidic residues" evidence="2">
    <location>
        <begin position="426"/>
        <end position="438"/>
    </location>
</feature>
<dbReference type="CDD" id="cd00159">
    <property type="entry name" value="RhoGAP"/>
    <property type="match status" value="1"/>
</dbReference>
<dbReference type="SUPFAM" id="SSF52047">
    <property type="entry name" value="RNI-like"/>
    <property type="match status" value="1"/>
</dbReference>
<organism evidence="4 5">
    <name type="scientific">Reticulomyxa filosa</name>
    <dbReference type="NCBI Taxonomy" id="46433"/>
    <lineage>
        <taxon>Eukaryota</taxon>
        <taxon>Sar</taxon>
        <taxon>Rhizaria</taxon>
        <taxon>Retaria</taxon>
        <taxon>Foraminifera</taxon>
        <taxon>Monothalamids</taxon>
        <taxon>Reticulomyxidae</taxon>
        <taxon>Reticulomyxa</taxon>
    </lineage>
</organism>
<protein>
    <recommendedName>
        <fullName evidence="3">Rho-GAP domain-containing protein</fullName>
    </recommendedName>
</protein>
<dbReference type="EMBL" id="ASPP01027654">
    <property type="protein sequence ID" value="ETO05925.1"/>
    <property type="molecule type" value="Genomic_DNA"/>
</dbReference>
<dbReference type="AlphaFoldDB" id="X6LYY5"/>
<dbReference type="InterPro" id="IPR000198">
    <property type="entry name" value="RhoGAP_dom"/>
</dbReference>
<dbReference type="InterPro" id="IPR044785">
    <property type="entry name" value="RopGAP1-5"/>
</dbReference>
<evidence type="ECO:0000256" key="2">
    <source>
        <dbReference type="SAM" id="MobiDB-lite"/>
    </source>
</evidence>
<dbReference type="SUPFAM" id="SSF48350">
    <property type="entry name" value="GTPase activation domain, GAP"/>
    <property type="match status" value="1"/>
</dbReference>
<dbReference type="Gene3D" id="1.10.555.10">
    <property type="entry name" value="Rho GTPase activation protein"/>
    <property type="match status" value="1"/>
</dbReference>
<dbReference type="Pfam" id="PF00620">
    <property type="entry name" value="RhoGAP"/>
    <property type="match status" value="1"/>
</dbReference>
<evidence type="ECO:0000313" key="5">
    <source>
        <dbReference type="Proteomes" id="UP000023152"/>
    </source>
</evidence>
<dbReference type="SMART" id="SM00324">
    <property type="entry name" value="RhoGAP"/>
    <property type="match status" value="1"/>
</dbReference>
<feature type="domain" description="Rho-GAP" evidence="3">
    <location>
        <begin position="187"/>
        <end position="372"/>
    </location>
</feature>
<feature type="compositionally biased region" description="Low complexity" evidence="2">
    <location>
        <begin position="444"/>
        <end position="457"/>
    </location>
</feature>
<dbReference type="InterPro" id="IPR032675">
    <property type="entry name" value="LRR_dom_sf"/>
</dbReference>
<proteinExistence type="predicted"/>
<keyword evidence="5" id="KW-1185">Reference proteome</keyword>
<comment type="caution">
    <text evidence="4">The sequence shown here is derived from an EMBL/GenBank/DDBJ whole genome shotgun (WGS) entry which is preliminary data.</text>
</comment>
<dbReference type="GO" id="GO:0005096">
    <property type="term" value="F:GTPase activator activity"/>
    <property type="evidence" value="ECO:0007669"/>
    <property type="project" value="UniProtKB-KW"/>
</dbReference>
<evidence type="ECO:0000259" key="3">
    <source>
        <dbReference type="PROSITE" id="PS50238"/>
    </source>
</evidence>
<evidence type="ECO:0000313" key="4">
    <source>
        <dbReference type="EMBL" id="ETO05925.1"/>
    </source>
</evidence>
<dbReference type="Gene3D" id="3.80.10.10">
    <property type="entry name" value="Ribonuclease Inhibitor"/>
    <property type="match status" value="1"/>
</dbReference>
<reference evidence="4 5" key="1">
    <citation type="journal article" date="2013" name="Curr. Biol.">
        <title>The Genome of the Foraminiferan Reticulomyxa filosa.</title>
        <authorList>
            <person name="Glockner G."/>
            <person name="Hulsmann N."/>
            <person name="Schleicher M."/>
            <person name="Noegel A.A."/>
            <person name="Eichinger L."/>
            <person name="Gallinger C."/>
            <person name="Pawlowski J."/>
            <person name="Sierra R."/>
            <person name="Euteneuer U."/>
            <person name="Pillet L."/>
            <person name="Moustafa A."/>
            <person name="Platzer M."/>
            <person name="Groth M."/>
            <person name="Szafranski K."/>
            <person name="Schliwa M."/>
        </authorList>
    </citation>
    <scope>NUCLEOTIDE SEQUENCE [LARGE SCALE GENOMIC DNA]</scope>
</reference>
<evidence type="ECO:0000256" key="1">
    <source>
        <dbReference type="ARBA" id="ARBA00022468"/>
    </source>
</evidence>
<gene>
    <name evidence="4" type="ORF">RFI_31473</name>
</gene>